<evidence type="ECO:0000256" key="9">
    <source>
        <dbReference type="PIRSR" id="PIRSR602401-1"/>
    </source>
</evidence>
<keyword evidence="4 9" id="KW-0349">Heme</keyword>
<sequence length="544" mass="60875">MAGSDPKLYLCLLGVVLIAWRYLFNRRRTEATWEKIPGPPSASYWLGNMSRFSARDGTDFQRHVSLDYGPVSKIYGLFSEPIINFADPKALHTILIKEEHIFQESQAFLSMNMLVFGPGLLSTVGDMHRRQRKLLNPAFSTSHMRSMLPIFYRIVHKLRDAISTQVKEGPREVDILNWMGRTALELIGQGGLGYSFDPLTEDVQNQYGNALKDLFPSMQKLGIVWQLVPFISKLGPAHVRRAMLDMIPYKKAHKVKAIVDTMSQKSQGIFDVKATALRSGDEVLAQQVGEGKDIMSILMRANATTSDEDRLPDHELIAQMSTLVLAAVDTTSNALSRILQLLAEHQGVQEKLRKEILDAGASDSLTYDELDQLPFLDSVCRETLRVYPPVFQVFREAISDTVLQLSEPIVGTDGKLIHEIPITKGMKVVVGILGCNLSKSLWGEDAREWKPERWLSPLPSAVTKNTIPGVYANLMSFLGGKRGCIGFKFSEMEMKVVLSVLLSSFKFELTDKPIEWNVAGVRYPTVGKVSDVPQLPLRVELLKA</sequence>
<dbReference type="Gene3D" id="1.10.630.10">
    <property type="entry name" value="Cytochrome P450"/>
    <property type="match status" value="1"/>
</dbReference>
<gene>
    <name evidence="10" type="ORF">FIBRA_09623</name>
</gene>
<evidence type="ECO:0000256" key="6">
    <source>
        <dbReference type="ARBA" id="ARBA00023002"/>
    </source>
</evidence>
<accession>J4GWQ3</accession>
<keyword evidence="11" id="KW-1185">Reference proteome</keyword>
<dbReference type="GO" id="GO:0005506">
    <property type="term" value="F:iron ion binding"/>
    <property type="evidence" value="ECO:0007669"/>
    <property type="project" value="InterPro"/>
</dbReference>
<comment type="pathway">
    <text evidence="2">Secondary metabolite biosynthesis.</text>
</comment>
<evidence type="ECO:0000313" key="10">
    <source>
        <dbReference type="EMBL" id="CCM06150.1"/>
    </source>
</evidence>
<evidence type="ECO:0000256" key="8">
    <source>
        <dbReference type="ARBA" id="ARBA00023033"/>
    </source>
</evidence>
<keyword evidence="6" id="KW-0560">Oxidoreductase</keyword>
<dbReference type="InterPro" id="IPR002401">
    <property type="entry name" value="Cyt_P450_E_grp-I"/>
</dbReference>
<reference evidence="10 11" key="1">
    <citation type="journal article" date="2012" name="Appl. Environ. Microbiol.">
        <title>Short-read sequencing for genomic analysis of the brown rot fungus Fibroporia radiculosa.</title>
        <authorList>
            <person name="Tang J.D."/>
            <person name="Perkins A.D."/>
            <person name="Sonstegard T.S."/>
            <person name="Schroeder S.G."/>
            <person name="Burgess S.C."/>
            <person name="Diehl S.V."/>
        </authorList>
    </citation>
    <scope>NUCLEOTIDE SEQUENCE [LARGE SCALE GENOMIC DNA]</scope>
    <source>
        <strain evidence="10 11">TFFH 294</strain>
    </source>
</reference>
<dbReference type="GO" id="GO:0016705">
    <property type="term" value="F:oxidoreductase activity, acting on paired donors, with incorporation or reduction of molecular oxygen"/>
    <property type="evidence" value="ECO:0007669"/>
    <property type="project" value="InterPro"/>
</dbReference>
<evidence type="ECO:0000256" key="3">
    <source>
        <dbReference type="ARBA" id="ARBA00010617"/>
    </source>
</evidence>
<dbReference type="Pfam" id="PF00067">
    <property type="entry name" value="p450"/>
    <property type="match status" value="1"/>
</dbReference>
<proteinExistence type="inferred from homology"/>
<keyword evidence="7 9" id="KW-0408">Iron</keyword>
<dbReference type="InterPro" id="IPR001128">
    <property type="entry name" value="Cyt_P450"/>
</dbReference>
<dbReference type="GO" id="GO:0020037">
    <property type="term" value="F:heme binding"/>
    <property type="evidence" value="ECO:0007669"/>
    <property type="project" value="InterPro"/>
</dbReference>
<evidence type="ECO:0008006" key="12">
    <source>
        <dbReference type="Google" id="ProtNLM"/>
    </source>
</evidence>
<organism evidence="10 11">
    <name type="scientific">Fibroporia radiculosa</name>
    <dbReference type="NCBI Taxonomy" id="599839"/>
    <lineage>
        <taxon>Eukaryota</taxon>
        <taxon>Fungi</taxon>
        <taxon>Dikarya</taxon>
        <taxon>Basidiomycota</taxon>
        <taxon>Agaricomycotina</taxon>
        <taxon>Agaricomycetes</taxon>
        <taxon>Polyporales</taxon>
        <taxon>Fibroporiaceae</taxon>
        <taxon>Fibroporia</taxon>
    </lineage>
</organism>
<evidence type="ECO:0000313" key="11">
    <source>
        <dbReference type="Proteomes" id="UP000006352"/>
    </source>
</evidence>
<dbReference type="SUPFAM" id="SSF48264">
    <property type="entry name" value="Cytochrome P450"/>
    <property type="match status" value="1"/>
</dbReference>
<dbReference type="HOGENOM" id="CLU_001570_5_11_1"/>
<dbReference type="EMBL" id="HE797228">
    <property type="protein sequence ID" value="CCM06150.1"/>
    <property type="molecule type" value="Genomic_DNA"/>
</dbReference>
<dbReference type="InterPro" id="IPR050121">
    <property type="entry name" value="Cytochrome_P450_monoxygenase"/>
</dbReference>
<dbReference type="AlphaFoldDB" id="J4GWQ3"/>
<evidence type="ECO:0000256" key="4">
    <source>
        <dbReference type="ARBA" id="ARBA00022617"/>
    </source>
</evidence>
<keyword evidence="8" id="KW-0503">Monooxygenase</keyword>
<dbReference type="InParanoid" id="J4GWQ3"/>
<dbReference type="PRINTS" id="PR00385">
    <property type="entry name" value="P450"/>
</dbReference>
<dbReference type="PRINTS" id="PR00463">
    <property type="entry name" value="EP450I"/>
</dbReference>
<dbReference type="PANTHER" id="PTHR24305:SF166">
    <property type="entry name" value="CYTOCHROME P450 12A4, MITOCHONDRIAL-RELATED"/>
    <property type="match status" value="1"/>
</dbReference>
<comment type="cofactor">
    <cofactor evidence="1 9">
        <name>heme</name>
        <dbReference type="ChEBI" id="CHEBI:30413"/>
    </cofactor>
</comment>
<protein>
    <recommendedName>
        <fullName evidence="12">Cytochrome P450</fullName>
    </recommendedName>
</protein>
<dbReference type="CDD" id="cd11069">
    <property type="entry name" value="CYP_FUM15-like"/>
    <property type="match status" value="1"/>
</dbReference>
<keyword evidence="5 9" id="KW-0479">Metal-binding</keyword>
<dbReference type="STRING" id="599839.J4GWQ3"/>
<dbReference type="GeneID" id="24102175"/>
<dbReference type="GO" id="GO:0004497">
    <property type="term" value="F:monooxygenase activity"/>
    <property type="evidence" value="ECO:0007669"/>
    <property type="project" value="UniProtKB-KW"/>
</dbReference>
<dbReference type="InterPro" id="IPR036396">
    <property type="entry name" value="Cyt_P450_sf"/>
</dbReference>
<evidence type="ECO:0000256" key="5">
    <source>
        <dbReference type="ARBA" id="ARBA00022723"/>
    </source>
</evidence>
<dbReference type="Proteomes" id="UP000006352">
    <property type="component" value="Unassembled WGS sequence"/>
</dbReference>
<evidence type="ECO:0000256" key="1">
    <source>
        <dbReference type="ARBA" id="ARBA00001971"/>
    </source>
</evidence>
<dbReference type="PANTHER" id="PTHR24305">
    <property type="entry name" value="CYTOCHROME P450"/>
    <property type="match status" value="1"/>
</dbReference>
<dbReference type="OrthoDB" id="1470350at2759"/>
<name>J4GWQ3_9APHY</name>
<evidence type="ECO:0000256" key="2">
    <source>
        <dbReference type="ARBA" id="ARBA00005179"/>
    </source>
</evidence>
<feature type="binding site" description="axial binding residue" evidence="9">
    <location>
        <position position="484"/>
    </location>
    <ligand>
        <name>heme</name>
        <dbReference type="ChEBI" id="CHEBI:30413"/>
    </ligand>
    <ligandPart>
        <name>Fe</name>
        <dbReference type="ChEBI" id="CHEBI:18248"/>
    </ligandPart>
</feature>
<comment type="similarity">
    <text evidence="3">Belongs to the cytochrome P450 family.</text>
</comment>
<evidence type="ECO:0000256" key="7">
    <source>
        <dbReference type="ARBA" id="ARBA00023004"/>
    </source>
</evidence>
<dbReference type="RefSeq" id="XP_012185433.1">
    <property type="nucleotide sequence ID" value="XM_012330043.1"/>
</dbReference>